<dbReference type="Proteomes" id="UP001374584">
    <property type="component" value="Unassembled WGS sequence"/>
</dbReference>
<dbReference type="PANTHER" id="PTHR33493">
    <property type="entry name" value="LATE EMBRYOGENESIS ABUNDANT PROTEIN 6-RELATED"/>
    <property type="match status" value="1"/>
</dbReference>
<evidence type="ECO:0000313" key="4">
    <source>
        <dbReference type="Proteomes" id="UP001374584"/>
    </source>
</evidence>
<feature type="region of interest" description="Disordered" evidence="2">
    <location>
        <begin position="1"/>
        <end position="155"/>
    </location>
</feature>
<evidence type="ECO:0000313" key="3">
    <source>
        <dbReference type="EMBL" id="KAK7378250.1"/>
    </source>
</evidence>
<proteinExistence type="inferred from homology"/>
<feature type="compositionally biased region" description="Basic and acidic residues" evidence="2">
    <location>
        <begin position="25"/>
        <end position="74"/>
    </location>
</feature>
<dbReference type="PANTHER" id="PTHR33493:SF2">
    <property type="entry name" value="LATE EMBRYOGENESIS ABUNDANT PROTEIN 46"/>
    <property type="match status" value="1"/>
</dbReference>
<keyword evidence="4" id="KW-1185">Reference proteome</keyword>
<dbReference type="EMBL" id="JAYMYR010000002">
    <property type="protein sequence ID" value="KAK7378250.1"/>
    <property type="molecule type" value="Genomic_DNA"/>
</dbReference>
<feature type="compositionally biased region" description="Basic and acidic residues" evidence="2">
    <location>
        <begin position="1"/>
        <end position="12"/>
    </location>
</feature>
<evidence type="ECO:0000256" key="2">
    <source>
        <dbReference type="SAM" id="MobiDB-lite"/>
    </source>
</evidence>
<evidence type="ECO:0008006" key="5">
    <source>
        <dbReference type="Google" id="ProtNLM"/>
    </source>
</evidence>
<name>A0AAN9NTN0_PHACN</name>
<organism evidence="3 4">
    <name type="scientific">Phaseolus coccineus</name>
    <name type="common">Scarlet runner bean</name>
    <name type="synonym">Phaseolus multiflorus</name>
    <dbReference type="NCBI Taxonomy" id="3886"/>
    <lineage>
        <taxon>Eukaryota</taxon>
        <taxon>Viridiplantae</taxon>
        <taxon>Streptophyta</taxon>
        <taxon>Embryophyta</taxon>
        <taxon>Tracheophyta</taxon>
        <taxon>Spermatophyta</taxon>
        <taxon>Magnoliopsida</taxon>
        <taxon>eudicotyledons</taxon>
        <taxon>Gunneridae</taxon>
        <taxon>Pentapetalae</taxon>
        <taxon>rosids</taxon>
        <taxon>fabids</taxon>
        <taxon>Fabales</taxon>
        <taxon>Fabaceae</taxon>
        <taxon>Papilionoideae</taxon>
        <taxon>50 kb inversion clade</taxon>
        <taxon>NPAAA clade</taxon>
        <taxon>indigoferoid/millettioid clade</taxon>
        <taxon>Phaseoleae</taxon>
        <taxon>Phaseolus</taxon>
    </lineage>
</organism>
<protein>
    <recommendedName>
        <fullName evidence="5">Seed maturation protein LEA 4</fullName>
    </recommendedName>
</protein>
<comment type="caution">
    <text evidence="3">The sequence shown here is derived from an EMBL/GenBank/DDBJ whole genome shotgun (WGS) entry which is preliminary data.</text>
</comment>
<gene>
    <name evidence="3" type="ORF">VNO80_03688</name>
</gene>
<accession>A0AAN9NTN0</accession>
<feature type="compositionally biased region" description="Polar residues" evidence="2">
    <location>
        <begin position="76"/>
        <end position="87"/>
    </location>
</feature>
<dbReference type="Pfam" id="PF03760">
    <property type="entry name" value="LEA_1"/>
    <property type="match status" value="1"/>
</dbReference>
<sequence>MQGGKKAGESVKETASNMGASAKAGMEKTKATVQEKAERLTARDPLQKEMATQKKEARVNQAELDKQAVREHNAAAKQSATHSTTGEHGNHIGVHQTSAMPGHGSGQPTGHVTEGVVVSHPIGTNRGPGGTTTAHNTRAGGNPNDYGYGTGGDYS</sequence>
<comment type="similarity">
    <text evidence="1">Belongs to the LEA type 1 family.</text>
</comment>
<reference evidence="3 4" key="1">
    <citation type="submission" date="2024-01" db="EMBL/GenBank/DDBJ databases">
        <title>The genomes of 5 underutilized Papilionoideae crops provide insights into root nodulation and disease resistanc.</title>
        <authorList>
            <person name="Jiang F."/>
        </authorList>
    </citation>
    <scope>NUCLEOTIDE SEQUENCE [LARGE SCALE GENOMIC DNA]</scope>
    <source>
        <strain evidence="3">JINMINGXINNONG_FW02</strain>
        <tissue evidence="3">Leaves</tissue>
    </source>
</reference>
<dbReference type="AlphaFoldDB" id="A0AAN9NTN0"/>
<evidence type="ECO:0000256" key="1">
    <source>
        <dbReference type="ARBA" id="ARBA00010975"/>
    </source>
</evidence>
<dbReference type="InterPro" id="IPR005513">
    <property type="entry name" value="LEA_1"/>
</dbReference>
<dbReference type="GO" id="GO:0009793">
    <property type="term" value="P:embryo development ending in seed dormancy"/>
    <property type="evidence" value="ECO:0007669"/>
    <property type="project" value="InterPro"/>
</dbReference>